<dbReference type="Proteomes" id="UP000189660">
    <property type="component" value="Chromosome"/>
</dbReference>
<accession>A0A1U9MB13</accession>
<evidence type="ECO:0000313" key="2">
    <source>
        <dbReference type="Proteomes" id="UP000189660"/>
    </source>
</evidence>
<evidence type="ECO:0000313" key="1">
    <source>
        <dbReference type="EMBL" id="AQT42700.1"/>
    </source>
</evidence>
<sequence>MSEAKNNLEEGTEFLPKFDSKGLVTAVVTDAESDGLLMVAFMNQEALKLTLKQESRIIGHGPVKKYGKKARARETYRKSKRFVSTVIRMHCG</sequence>
<evidence type="ECO:0008006" key="3">
    <source>
        <dbReference type="Google" id="ProtNLM"/>
    </source>
</evidence>
<dbReference type="KEGG" id="bapa:BBC0178_012270"/>
<protein>
    <recommendedName>
        <fullName evidence="3">Phosphoribosyl-AMP cyclohydrolase</fullName>
    </recommendedName>
</protein>
<organism evidence="1 2">
    <name type="scientific">Bartonella apihabitans</name>
    <dbReference type="NCBI Taxonomy" id="2750929"/>
    <lineage>
        <taxon>Bacteria</taxon>
        <taxon>Pseudomonadati</taxon>
        <taxon>Pseudomonadota</taxon>
        <taxon>Alphaproteobacteria</taxon>
        <taxon>Hyphomicrobiales</taxon>
        <taxon>Bartonellaceae</taxon>
        <taxon>Bartonella</taxon>
    </lineage>
</organism>
<name>A0A1U9MB13_9HYPH</name>
<dbReference type="Gene3D" id="3.10.20.810">
    <property type="entry name" value="Phosphoribosyl-AMP cyclohydrolase"/>
    <property type="match status" value="1"/>
</dbReference>
<dbReference type="SUPFAM" id="SSF141734">
    <property type="entry name" value="HisI-like"/>
    <property type="match status" value="1"/>
</dbReference>
<keyword evidence="2" id="KW-1185">Reference proteome</keyword>
<dbReference type="AlphaFoldDB" id="A0A1U9MB13"/>
<proteinExistence type="predicted"/>
<gene>
    <name evidence="1" type="ORF">BBC0178_012270</name>
</gene>
<reference evidence="1 2" key="1">
    <citation type="submission" date="2016-11" db="EMBL/GenBank/DDBJ databases">
        <title>Comparative genomics of Bartonella apis.</title>
        <authorList>
            <person name="Engel P."/>
        </authorList>
    </citation>
    <scope>NUCLEOTIDE SEQUENCE [LARGE SCALE GENOMIC DNA]</scope>
    <source>
        <strain evidence="1 2">BBC0178</strain>
    </source>
</reference>
<dbReference type="EMBL" id="CP015820">
    <property type="protein sequence ID" value="AQT42700.1"/>
    <property type="molecule type" value="Genomic_DNA"/>
</dbReference>
<dbReference type="InterPro" id="IPR038019">
    <property type="entry name" value="PRib_AMP_CycHydrolase_sf"/>
</dbReference>